<accession>A0A1Y3YZL3</accession>
<dbReference type="PROSITE" id="PS51257">
    <property type="entry name" value="PROKAR_LIPOPROTEIN"/>
    <property type="match status" value="1"/>
</dbReference>
<reference evidence="2" key="1">
    <citation type="submission" date="2017-04" db="EMBL/GenBank/DDBJ databases">
        <title>Function of individual gut microbiota members based on whole genome sequencing of pure cultures obtained from chicken caecum.</title>
        <authorList>
            <person name="Medvecky M."/>
            <person name="Cejkova D."/>
            <person name="Polansky O."/>
            <person name="Karasova D."/>
            <person name="Kubasova T."/>
            <person name="Cizek A."/>
            <person name="Rychlik I."/>
        </authorList>
    </citation>
    <scope>NUCLEOTIDE SEQUENCE [LARGE SCALE GENOMIC DNA]</scope>
    <source>
        <strain evidence="2">An43</strain>
    </source>
</reference>
<proteinExistence type="predicted"/>
<organism evidence="1 2">
    <name type="scientific">Bacteroides clarus</name>
    <dbReference type="NCBI Taxonomy" id="626929"/>
    <lineage>
        <taxon>Bacteria</taxon>
        <taxon>Pseudomonadati</taxon>
        <taxon>Bacteroidota</taxon>
        <taxon>Bacteroidia</taxon>
        <taxon>Bacteroidales</taxon>
        <taxon>Bacteroidaceae</taxon>
        <taxon>Bacteroides</taxon>
    </lineage>
</organism>
<dbReference type="Pfam" id="PF13149">
    <property type="entry name" value="Mfa_like_1"/>
    <property type="match status" value="1"/>
</dbReference>
<dbReference type="InterPro" id="IPR025049">
    <property type="entry name" value="Mfa-like_1"/>
</dbReference>
<name>A0A1Y3YZL3_9BACE</name>
<dbReference type="Gene3D" id="2.60.40.2620">
    <property type="entry name" value="Fimbrillin-like"/>
    <property type="match status" value="1"/>
</dbReference>
<evidence type="ECO:0000313" key="1">
    <source>
        <dbReference type="EMBL" id="OUO00800.1"/>
    </source>
</evidence>
<gene>
    <name evidence="1" type="ORF">B5F97_09735</name>
</gene>
<dbReference type="AlphaFoldDB" id="A0A1Y3YZL3"/>
<sequence length="481" mass="52362">MKKRTYITLFLWAAALLSGCTGDEEIVGGQSSLLTVAVTAADFSSDEGMATRTTDIGYSTTFAAGDRIGIFAVADDGIILDNNIPYTYSGTQWNPVDTDNTIHHYNYAGVTYYAYYPYSASMDDASGEQAIIDKFTPKQDQSDKADYTASDLMTGTGEVADADIDSPKLTLTLKHKMSVIVVDIKSNSYVTTGGYEYFEPIACSSIDIGGTDILQNNLAFVSSVGVYRYIVPPGSTPYSVSVSYNAGEINKEYSYSTTVKQTSAGKYHLIKLHREEAATQRDLKVGDFYYQDGSILPGDSTFYNLASNPCIGIVFKVGAGKWDSDPNRYDGKLLAVHGYVLSLDQANKSWGDNSKSWNGTSWYEYQGYVYTKNLLAGMAEGKSFPACSWCVEHTPVSTGMTSGWHFPSLNPVLDFVDNAATLNTFLSRIPGSTTISGTYISGTESGYNTTTHCNGRVTGNTGSVYRYAKTEAHLIRAMLTF</sequence>
<dbReference type="CDD" id="cd13120">
    <property type="entry name" value="BF2867_like_N"/>
    <property type="match status" value="1"/>
</dbReference>
<dbReference type="RefSeq" id="WP_087426162.1">
    <property type="nucleotide sequence ID" value="NZ_CAMMFP010000003.1"/>
</dbReference>
<dbReference type="Proteomes" id="UP000195386">
    <property type="component" value="Unassembled WGS sequence"/>
</dbReference>
<comment type="caution">
    <text evidence="1">The sequence shown here is derived from an EMBL/GenBank/DDBJ whole genome shotgun (WGS) entry which is preliminary data.</text>
</comment>
<dbReference type="EMBL" id="NFII01000008">
    <property type="protein sequence ID" value="OUO00800.1"/>
    <property type="molecule type" value="Genomic_DNA"/>
</dbReference>
<dbReference type="InterPro" id="IPR042278">
    <property type="entry name" value="Mfa-like_1_N"/>
</dbReference>
<evidence type="ECO:0000313" key="2">
    <source>
        <dbReference type="Proteomes" id="UP000195386"/>
    </source>
</evidence>
<dbReference type="Gene3D" id="2.60.40.3570">
    <property type="match status" value="1"/>
</dbReference>
<evidence type="ECO:0008006" key="3">
    <source>
        <dbReference type="Google" id="ProtNLM"/>
    </source>
</evidence>
<protein>
    <recommendedName>
        <fullName evidence="3">Fimbrillin family protein</fullName>
    </recommendedName>
</protein>